<feature type="region of interest" description="Disordered" evidence="9">
    <location>
        <begin position="19"/>
        <end position="52"/>
    </location>
</feature>
<feature type="transmembrane region" description="Helical" evidence="8">
    <location>
        <begin position="115"/>
        <end position="136"/>
    </location>
</feature>
<feature type="transmembrane region" description="Helical" evidence="8">
    <location>
        <begin position="585"/>
        <end position="606"/>
    </location>
</feature>
<keyword evidence="8" id="KW-0406">Ion transport</keyword>
<evidence type="ECO:0000256" key="1">
    <source>
        <dbReference type="ARBA" id="ARBA00004651"/>
    </source>
</evidence>
<keyword evidence="5 8" id="KW-1133">Transmembrane helix</keyword>
<evidence type="ECO:0000313" key="12">
    <source>
        <dbReference type="EnsemblMetazoa" id="XP_038052227.1"/>
    </source>
</evidence>
<keyword evidence="13" id="KW-1185">Reference proteome</keyword>
<keyword evidence="3" id="KW-1003">Cell membrane</keyword>
<dbReference type="Pfam" id="PF03137">
    <property type="entry name" value="OATP"/>
    <property type="match status" value="1"/>
</dbReference>
<feature type="transmembrane region" description="Helical" evidence="8">
    <location>
        <begin position="353"/>
        <end position="377"/>
    </location>
</feature>
<evidence type="ECO:0000256" key="2">
    <source>
        <dbReference type="ARBA" id="ARBA00009657"/>
    </source>
</evidence>
<dbReference type="EnsemblMetazoa" id="XM_038196299.1">
    <property type="protein sequence ID" value="XP_038052227.1"/>
    <property type="gene ID" value="LOC119724961"/>
</dbReference>
<keyword evidence="8" id="KW-0813">Transport</keyword>
<name>A0A913ZK83_PATMI</name>
<dbReference type="InterPro" id="IPR020846">
    <property type="entry name" value="MFS_dom"/>
</dbReference>
<feature type="domain" description="Major facilitator superfamily (MFS) profile" evidence="10">
    <location>
        <begin position="74"/>
        <end position="665"/>
    </location>
</feature>
<dbReference type="GO" id="GO:0006811">
    <property type="term" value="P:monoatomic ion transport"/>
    <property type="evidence" value="ECO:0007669"/>
    <property type="project" value="UniProtKB-KW"/>
</dbReference>
<protein>
    <recommendedName>
        <fullName evidence="8">Solute carrier organic anion transporter family member</fullName>
    </recommendedName>
</protein>
<dbReference type="PANTHER" id="PTHR11388:SF100">
    <property type="entry name" value="SOLUTE CARRIER ORGANIC ANION TRANSPORTER FAMILY MEMBER 4A1"/>
    <property type="match status" value="1"/>
</dbReference>
<evidence type="ECO:0000256" key="7">
    <source>
        <dbReference type="ARBA" id="ARBA00023157"/>
    </source>
</evidence>
<dbReference type="GeneID" id="119724961"/>
<evidence type="ECO:0000256" key="9">
    <source>
        <dbReference type="SAM" id="MobiDB-lite"/>
    </source>
</evidence>
<dbReference type="Pfam" id="PF07648">
    <property type="entry name" value="Kazal_2"/>
    <property type="match status" value="1"/>
</dbReference>
<reference evidence="12" key="1">
    <citation type="submission" date="2022-11" db="UniProtKB">
        <authorList>
            <consortium name="EnsemblMetazoa"/>
        </authorList>
    </citation>
    <scope>IDENTIFICATION</scope>
</reference>
<evidence type="ECO:0000256" key="6">
    <source>
        <dbReference type="ARBA" id="ARBA00023136"/>
    </source>
</evidence>
<comment type="similarity">
    <text evidence="2 8">Belongs to the organo anion transporter (TC 2.A.60) family.</text>
</comment>
<feature type="transmembrane region" description="Helical" evidence="8">
    <location>
        <begin position="547"/>
        <end position="565"/>
    </location>
</feature>
<feature type="transmembrane region" description="Helical" evidence="8">
    <location>
        <begin position="240"/>
        <end position="266"/>
    </location>
</feature>
<accession>A0A913ZK83</accession>
<feature type="transmembrane region" description="Helical" evidence="8">
    <location>
        <begin position="639"/>
        <end position="661"/>
    </location>
</feature>
<feature type="domain" description="Kazal-like" evidence="11">
    <location>
        <begin position="472"/>
        <end position="525"/>
    </location>
</feature>
<dbReference type="InterPro" id="IPR036058">
    <property type="entry name" value="Kazal_dom_sf"/>
</dbReference>
<feature type="transmembrane region" description="Helical" evidence="8">
    <location>
        <begin position="397"/>
        <end position="418"/>
    </location>
</feature>
<evidence type="ECO:0000256" key="3">
    <source>
        <dbReference type="ARBA" id="ARBA00022475"/>
    </source>
</evidence>
<proteinExistence type="inferred from homology"/>
<dbReference type="InterPro" id="IPR036259">
    <property type="entry name" value="MFS_trans_sf"/>
</dbReference>
<feature type="transmembrane region" description="Helical" evidence="8">
    <location>
        <begin position="143"/>
        <end position="163"/>
    </location>
</feature>
<dbReference type="SUPFAM" id="SSF103473">
    <property type="entry name" value="MFS general substrate transporter"/>
    <property type="match status" value="1"/>
</dbReference>
<feature type="transmembrane region" description="Helical" evidence="8">
    <location>
        <begin position="202"/>
        <end position="228"/>
    </location>
</feature>
<evidence type="ECO:0000313" key="13">
    <source>
        <dbReference type="Proteomes" id="UP000887568"/>
    </source>
</evidence>
<dbReference type="OrthoDB" id="5062115at2759"/>
<sequence>MPPNDDGLITAAEGMQIENGNGKIQVEPNANGKGCDIGETSDQEKAEGDPEGSEYRYGWCGWAPRWMQRFNKASWLLAILCGFSTAQGLVINGYINTGIGTIERRFELSSKASGFIVSMYDITCALLVLFVTYIGGRGHKPKWLTWGLVIMGTGSVIFALPHFTTELYQPVVGSDSILCRNGTSGEPQCSEDTGGESSLSNYFYVFLVAQVFHGVGALPLYTLGVTLLDESVTTKQTGLYLAWFYGFSALGPALGLVSGGVFLGIYTDLQADNVNVTSSDPAWVGAWWIGFVIGAILSFIVALPMSGFPTELPTTAKIRAEKESQAHIAGHEEEVTRPNFGAKLADIPKAVKFLFINPTFVCVSLAASAESLVISGFATFSPKILGIQYGLAPGVSAAIVGIFAVPAAVGSTFLGGWLIKRFDLKIRGMLRLSIVSVVIVIVFAFVLLLTCPQEIVAGINTNYYANESAVQETFQSPCNADCGCDETADYNPVCGDNNLQYFDPCHAGCKSFSEDGVFSECSCLGIGNWTESSLQVTTGQCPVDCGVVLPLFLVGYFITMFFNFMPGIPATNTCLRCVPETQRSFALGVQWLFARVLGSVPGPLLFGSVLDSSCLLWQDDCGTRGACWLYDRQMLAWKLLAIGVGFKAVSLLFFTLSLIFYRSAHDGDESDDEKAMADPGEVEVSLDEKGEKELYRRLDSSSSTADIVQNAVYGETAEEGEIAE</sequence>
<evidence type="ECO:0000259" key="10">
    <source>
        <dbReference type="PROSITE" id="PS50850"/>
    </source>
</evidence>
<dbReference type="PROSITE" id="PS50850">
    <property type="entry name" value="MFS"/>
    <property type="match status" value="1"/>
</dbReference>
<organism evidence="12 13">
    <name type="scientific">Patiria miniata</name>
    <name type="common">Bat star</name>
    <name type="synonym">Asterina miniata</name>
    <dbReference type="NCBI Taxonomy" id="46514"/>
    <lineage>
        <taxon>Eukaryota</taxon>
        <taxon>Metazoa</taxon>
        <taxon>Echinodermata</taxon>
        <taxon>Eleutherozoa</taxon>
        <taxon>Asterozoa</taxon>
        <taxon>Asteroidea</taxon>
        <taxon>Valvatacea</taxon>
        <taxon>Valvatida</taxon>
        <taxon>Asterinidae</taxon>
        <taxon>Patiria</taxon>
    </lineage>
</organism>
<feature type="transmembrane region" description="Helical" evidence="8">
    <location>
        <begin position="430"/>
        <end position="449"/>
    </location>
</feature>
<dbReference type="GO" id="GO:0016323">
    <property type="term" value="C:basolateral plasma membrane"/>
    <property type="evidence" value="ECO:0007669"/>
    <property type="project" value="TreeGrafter"/>
</dbReference>
<dbReference type="NCBIfam" id="TIGR00805">
    <property type="entry name" value="oat"/>
    <property type="match status" value="1"/>
</dbReference>
<dbReference type="AlphaFoldDB" id="A0A913ZK83"/>
<evidence type="ECO:0000259" key="11">
    <source>
        <dbReference type="PROSITE" id="PS51465"/>
    </source>
</evidence>
<dbReference type="OMA" id="MYDITCA"/>
<dbReference type="PANTHER" id="PTHR11388">
    <property type="entry name" value="ORGANIC ANION TRANSPORTER"/>
    <property type="match status" value="1"/>
</dbReference>
<evidence type="ECO:0000256" key="8">
    <source>
        <dbReference type="RuleBase" id="RU362056"/>
    </source>
</evidence>
<comment type="subcellular location">
    <subcellularLocation>
        <location evidence="1 8">Cell membrane</location>
        <topology evidence="1 8">Multi-pass membrane protein</topology>
    </subcellularLocation>
</comment>
<dbReference type="GO" id="GO:0043252">
    <property type="term" value="P:sodium-independent organic anion transport"/>
    <property type="evidence" value="ECO:0007669"/>
    <property type="project" value="TreeGrafter"/>
</dbReference>
<keyword evidence="4 8" id="KW-0812">Transmembrane</keyword>
<keyword evidence="6 8" id="KW-0472">Membrane</keyword>
<feature type="transmembrane region" description="Helical" evidence="8">
    <location>
        <begin position="75"/>
        <end position="95"/>
    </location>
</feature>
<dbReference type="GO" id="GO:0015347">
    <property type="term" value="F:sodium-independent organic anion transmembrane transporter activity"/>
    <property type="evidence" value="ECO:0007669"/>
    <property type="project" value="TreeGrafter"/>
</dbReference>
<evidence type="ECO:0000256" key="5">
    <source>
        <dbReference type="ARBA" id="ARBA00022989"/>
    </source>
</evidence>
<dbReference type="InterPro" id="IPR002350">
    <property type="entry name" value="Kazal_dom"/>
</dbReference>
<dbReference type="SUPFAM" id="SSF100895">
    <property type="entry name" value="Kazal-type serine protease inhibitors"/>
    <property type="match status" value="1"/>
</dbReference>
<dbReference type="PROSITE" id="PS51465">
    <property type="entry name" value="KAZAL_2"/>
    <property type="match status" value="1"/>
</dbReference>
<evidence type="ECO:0000256" key="4">
    <source>
        <dbReference type="ARBA" id="ARBA00022692"/>
    </source>
</evidence>
<keyword evidence="7" id="KW-1015">Disulfide bond</keyword>
<dbReference type="RefSeq" id="XP_038052227.1">
    <property type="nucleotide sequence ID" value="XM_038196299.1"/>
</dbReference>
<dbReference type="Proteomes" id="UP000887568">
    <property type="component" value="Unplaced"/>
</dbReference>
<feature type="transmembrane region" description="Helical" evidence="8">
    <location>
        <begin position="286"/>
        <end position="308"/>
    </location>
</feature>
<dbReference type="InterPro" id="IPR004156">
    <property type="entry name" value="OATP"/>
</dbReference>
<dbReference type="Gene3D" id="1.20.1250.20">
    <property type="entry name" value="MFS general substrate transporter like domains"/>
    <property type="match status" value="1"/>
</dbReference>